<name>J3ME26_ORYBR</name>
<protein>
    <submittedName>
        <fullName evidence="1">Uncharacterized protein</fullName>
    </submittedName>
</protein>
<dbReference type="Gramene" id="OB06G22700.1">
    <property type="protein sequence ID" value="OB06G22700.1"/>
    <property type="gene ID" value="OB06G22700"/>
</dbReference>
<evidence type="ECO:0000313" key="1">
    <source>
        <dbReference type="EnsemblPlants" id="OB06G22700.1"/>
    </source>
</evidence>
<reference evidence="1" key="2">
    <citation type="submission" date="2013-04" db="UniProtKB">
        <authorList>
            <consortium name="EnsemblPlants"/>
        </authorList>
    </citation>
    <scope>IDENTIFICATION</scope>
</reference>
<dbReference type="Proteomes" id="UP000006038">
    <property type="component" value="Chromosome 6"/>
</dbReference>
<sequence>MAASAQPEKDLPLNTWHTSANMEQNLAMMNKVRLIPGKELFVCRCGLHEMTQVNELLNLIDNLKSVGLTVVFASWNLIWRRIQPLKDRVRYAFEYLGGDDLTQESNEVLRKDVITSRTLRLFQPGTFIPTSHRISRCPITHGITTPGQAFSNTILCFYIPKKVLQWSIGKHRQTVTIDYVTIVYSIVTH</sequence>
<reference evidence="1" key="1">
    <citation type="journal article" date="2013" name="Nat. Commun.">
        <title>Whole-genome sequencing of Oryza brachyantha reveals mechanisms underlying Oryza genome evolution.</title>
        <authorList>
            <person name="Chen J."/>
            <person name="Huang Q."/>
            <person name="Gao D."/>
            <person name="Wang J."/>
            <person name="Lang Y."/>
            <person name="Liu T."/>
            <person name="Li B."/>
            <person name="Bai Z."/>
            <person name="Luis Goicoechea J."/>
            <person name="Liang C."/>
            <person name="Chen C."/>
            <person name="Zhang W."/>
            <person name="Sun S."/>
            <person name="Liao Y."/>
            <person name="Zhang X."/>
            <person name="Yang L."/>
            <person name="Song C."/>
            <person name="Wang M."/>
            <person name="Shi J."/>
            <person name="Liu G."/>
            <person name="Liu J."/>
            <person name="Zhou H."/>
            <person name="Zhou W."/>
            <person name="Yu Q."/>
            <person name="An N."/>
            <person name="Chen Y."/>
            <person name="Cai Q."/>
            <person name="Wang B."/>
            <person name="Liu B."/>
            <person name="Min J."/>
            <person name="Huang Y."/>
            <person name="Wu H."/>
            <person name="Li Z."/>
            <person name="Zhang Y."/>
            <person name="Yin Y."/>
            <person name="Song W."/>
            <person name="Jiang J."/>
            <person name="Jackson S.A."/>
            <person name="Wing R.A."/>
            <person name="Wang J."/>
            <person name="Chen M."/>
        </authorList>
    </citation>
    <scope>NUCLEOTIDE SEQUENCE [LARGE SCALE GENOMIC DNA]</scope>
    <source>
        <strain evidence="1">cv. IRGC 101232</strain>
    </source>
</reference>
<dbReference type="HOGENOM" id="CLU_1436480_0_0_1"/>
<dbReference type="AlphaFoldDB" id="J3ME26"/>
<accession>J3ME26</accession>
<dbReference type="EnsemblPlants" id="OB06G22700.1">
    <property type="protein sequence ID" value="OB06G22700.1"/>
    <property type="gene ID" value="OB06G22700"/>
</dbReference>
<organism evidence="1">
    <name type="scientific">Oryza brachyantha</name>
    <name type="common">malo sina</name>
    <dbReference type="NCBI Taxonomy" id="4533"/>
    <lineage>
        <taxon>Eukaryota</taxon>
        <taxon>Viridiplantae</taxon>
        <taxon>Streptophyta</taxon>
        <taxon>Embryophyta</taxon>
        <taxon>Tracheophyta</taxon>
        <taxon>Spermatophyta</taxon>
        <taxon>Magnoliopsida</taxon>
        <taxon>Liliopsida</taxon>
        <taxon>Poales</taxon>
        <taxon>Poaceae</taxon>
        <taxon>BOP clade</taxon>
        <taxon>Oryzoideae</taxon>
        <taxon>Oryzeae</taxon>
        <taxon>Oryzinae</taxon>
        <taxon>Oryza</taxon>
    </lineage>
</organism>
<proteinExistence type="predicted"/>
<evidence type="ECO:0000313" key="2">
    <source>
        <dbReference type="Proteomes" id="UP000006038"/>
    </source>
</evidence>
<keyword evidence="2" id="KW-1185">Reference proteome</keyword>